<organism evidence="3 4">
    <name type="scientific">Gulosibacter chungangensis</name>
    <dbReference type="NCBI Taxonomy" id="979746"/>
    <lineage>
        <taxon>Bacteria</taxon>
        <taxon>Bacillati</taxon>
        <taxon>Actinomycetota</taxon>
        <taxon>Actinomycetes</taxon>
        <taxon>Micrococcales</taxon>
        <taxon>Microbacteriaceae</taxon>
        <taxon>Gulosibacter</taxon>
    </lineage>
</organism>
<evidence type="ECO:0000256" key="2">
    <source>
        <dbReference type="SAM" id="Phobius"/>
    </source>
</evidence>
<feature type="transmembrane region" description="Helical" evidence="2">
    <location>
        <begin position="96"/>
        <end position="115"/>
    </location>
</feature>
<dbReference type="EMBL" id="WBKB01000005">
    <property type="protein sequence ID" value="KAB1642649.1"/>
    <property type="molecule type" value="Genomic_DNA"/>
</dbReference>
<reference evidence="3 4" key="1">
    <citation type="submission" date="2019-09" db="EMBL/GenBank/DDBJ databases">
        <title>Phylogeny of genus Pseudoclavibacter and closely related genus.</title>
        <authorList>
            <person name="Li Y."/>
        </authorList>
    </citation>
    <scope>NUCLEOTIDE SEQUENCE [LARGE SCALE GENOMIC DNA]</scope>
    <source>
        <strain evidence="3 4">KCTC 13959</strain>
    </source>
</reference>
<comment type="caution">
    <text evidence="3">The sequence shown here is derived from an EMBL/GenBank/DDBJ whole genome shotgun (WGS) entry which is preliminary data.</text>
</comment>
<dbReference type="RefSeq" id="WP_158052451.1">
    <property type="nucleotide sequence ID" value="NZ_WBKB01000005.1"/>
</dbReference>
<keyword evidence="2" id="KW-0472">Membrane</keyword>
<sequence length="205" mass="22792">MPKSARNVFYRILIPAPFVLGIWILVAWLLFHQSVTGFLSLFIAIPAAFIQLAVMGFMLWLRPSIRLSQEFATEDALWYFGTFVVWALGASLGSPWGGLVMVAGFVIGGIGISRIGQRSREEAMNTMSQRAERMREYLGQEPGSRLPNATGPGAGRVIIVDTETEWEEKGPATNPQRKPVEGEVVDERDSDDPDIDEWEARPHSS</sequence>
<accession>A0A7J5BA65</accession>
<dbReference type="AlphaFoldDB" id="A0A7J5BA65"/>
<feature type="compositionally biased region" description="Basic and acidic residues" evidence="1">
    <location>
        <begin position="178"/>
        <end position="187"/>
    </location>
</feature>
<feature type="compositionally biased region" description="Acidic residues" evidence="1">
    <location>
        <begin position="188"/>
        <end position="197"/>
    </location>
</feature>
<gene>
    <name evidence="3" type="ORF">F8O05_09295</name>
</gene>
<proteinExistence type="predicted"/>
<name>A0A7J5BA65_9MICO</name>
<keyword evidence="2" id="KW-0812">Transmembrane</keyword>
<feature type="region of interest" description="Disordered" evidence="1">
    <location>
        <begin position="163"/>
        <end position="205"/>
    </location>
</feature>
<evidence type="ECO:0000313" key="3">
    <source>
        <dbReference type="EMBL" id="KAB1642649.1"/>
    </source>
</evidence>
<feature type="transmembrane region" description="Helical" evidence="2">
    <location>
        <begin position="72"/>
        <end position="90"/>
    </location>
</feature>
<feature type="transmembrane region" description="Helical" evidence="2">
    <location>
        <begin position="37"/>
        <end position="60"/>
    </location>
</feature>
<protein>
    <submittedName>
        <fullName evidence="3">Uncharacterized protein</fullName>
    </submittedName>
</protein>
<dbReference type="OrthoDB" id="5115907at2"/>
<keyword evidence="4" id="KW-1185">Reference proteome</keyword>
<evidence type="ECO:0000313" key="4">
    <source>
        <dbReference type="Proteomes" id="UP000433493"/>
    </source>
</evidence>
<dbReference type="Proteomes" id="UP000433493">
    <property type="component" value="Unassembled WGS sequence"/>
</dbReference>
<keyword evidence="2" id="KW-1133">Transmembrane helix</keyword>
<feature type="transmembrane region" description="Helical" evidence="2">
    <location>
        <begin position="12"/>
        <end position="31"/>
    </location>
</feature>
<evidence type="ECO:0000256" key="1">
    <source>
        <dbReference type="SAM" id="MobiDB-lite"/>
    </source>
</evidence>